<evidence type="ECO:0000256" key="3">
    <source>
        <dbReference type="ARBA" id="ARBA00022842"/>
    </source>
</evidence>
<feature type="compositionally biased region" description="Low complexity" evidence="5">
    <location>
        <begin position="62"/>
        <end position="71"/>
    </location>
</feature>
<evidence type="ECO:0000256" key="5">
    <source>
        <dbReference type="SAM" id="MobiDB-lite"/>
    </source>
</evidence>
<dbReference type="InterPro" id="IPR000092">
    <property type="entry name" value="Polyprenyl_synt"/>
</dbReference>
<evidence type="ECO:0000256" key="4">
    <source>
        <dbReference type="RuleBase" id="RU004466"/>
    </source>
</evidence>
<feature type="compositionally biased region" description="Polar residues" evidence="5">
    <location>
        <begin position="110"/>
        <end position="127"/>
    </location>
</feature>
<dbReference type="PROSITE" id="PS00723">
    <property type="entry name" value="POLYPRENYL_SYNTHASE_1"/>
    <property type="match status" value="1"/>
</dbReference>
<dbReference type="CDD" id="cd00685">
    <property type="entry name" value="Trans_IPPS_HT"/>
    <property type="match status" value="1"/>
</dbReference>
<comment type="similarity">
    <text evidence="4">Belongs to the FPP/GGPP synthase family.</text>
</comment>
<evidence type="ECO:0000313" key="6">
    <source>
        <dbReference type="EMBL" id="KAK4201650.1"/>
    </source>
</evidence>
<protein>
    <submittedName>
        <fullName evidence="6">Geranylgeranyl pyrophosphate synthetase</fullName>
    </submittedName>
</protein>
<keyword evidence="1 4" id="KW-0808">Transferase</keyword>
<name>A0AAN6XLY7_9PEZI</name>
<dbReference type="Proteomes" id="UP001303160">
    <property type="component" value="Unassembled WGS sequence"/>
</dbReference>
<accession>A0AAN6XLY7</accession>
<dbReference type="InterPro" id="IPR008949">
    <property type="entry name" value="Isoprenoid_synthase_dom_sf"/>
</dbReference>
<dbReference type="InterPro" id="IPR033749">
    <property type="entry name" value="Polyprenyl_synt_CS"/>
</dbReference>
<dbReference type="PANTHER" id="PTHR12001:SF44">
    <property type="entry name" value="GERANYLGERANYL PYROPHOSPHATE SYNTHASE"/>
    <property type="match status" value="1"/>
</dbReference>
<dbReference type="Gene3D" id="1.10.600.10">
    <property type="entry name" value="Farnesyl Diphosphate Synthase"/>
    <property type="match status" value="1"/>
</dbReference>
<dbReference type="Pfam" id="PF00348">
    <property type="entry name" value="polyprenyl_synt"/>
    <property type="match status" value="1"/>
</dbReference>
<feature type="compositionally biased region" description="Polar residues" evidence="5">
    <location>
        <begin position="137"/>
        <end position="153"/>
    </location>
</feature>
<comment type="caution">
    <text evidence="6">The sequence shown here is derived from an EMBL/GenBank/DDBJ whole genome shotgun (WGS) entry which is preliminary data.</text>
</comment>
<feature type="region of interest" description="Disordered" evidence="5">
    <location>
        <begin position="1"/>
        <end position="26"/>
    </location>
</feature>
<feature type="compositionally biased region" description="Polar residues" evidence="5">
    <location>
        <begin position="47"/>
        <end position="60"/>
    </location>
</feature>
<reference evidence="6" key="1">
    <citation type="journal article" date="2023" name="Mol. Phylogenet. Evol.">
        <title>Genome-scale phylogeny and comparative genomics of the fungal order Sordariales.</title>
        <authorList>
            <person name="Hensen N."/>
            <person name="Bonometti L."/>
            <person name="Westerberg I."/>
            <person name="Brannstrom I.O."/>
            <person name="Guillou S."/>
            <person name="Cros-Aarteil S."/>
            <person name="Calhoun S."/>
            <person name="Haridas S."/>
            <person name="Kuo A."/>
            <person name="Mondo S."/>
            <person name="Pangilinan J."/>
            <person name="Riley R."/>
            <person name="LaButti K."/>
            <person name="Andreopoulos B."/>
            <person name="Lipzen A."/>
            <person name="Chen C."/>
            <person name="Yan M."/>
            <person name="Daum C."/>
            <person name="Ng V."/>
            <person name="Clum A."/>
            <person name="Steindorff A."/>
            <person name="Ohm R.A."/>
            <person name="Martin F."/>
            <person name="Silar P."/>
            <person name="Natvig D.O."/>
            <person name="Lalanne C."/>
            <person name="Gautier V."/>
            <person name="Ament-Velasquez S.L."/>
            <person name="Kruys A."/>
            <person name="Hutchinson M.I."/>
            <person name="Powell A.J."/>
            <person name="Barry K."/>
            <person name="Miller A.N."/>
            <person name="Grigoriev I.V."/>
            <person name="Debuchy R."/>
            <person name="Gladieux P."/>
            <person name="Hiltunen Thoren M."/>
            <person name="Johannesson H."/>
        </authorList>
    </citation>
    <scope>NUCLEOTIDE SEQUENCE</scope>
    <source>
        <strain evidence="6">CBS 315.58</strain>
    </source>
</reference>
<proteinExistence type="inferred from homology"/>
<feature type="compositionally biased region" description="Polar residues" evidence="5">
    <location>
        <begin position="86"/>
        <end position="96"/>
    </location>
</feature>
<dbReference type="GO" id="GO:0043386">
    <property type="term" value="P:mycotoxin biosynthetic process"/>
    <property type="evidence" value="ECO:0007669"/>
    <property type="project" value="UniProtKB-ARBA"/>
</dbReference>
<dbReference type="SFLD" id="SFLDS00005">
    <property type="entry name" value="Isoprenoid_Synthase_Type_I"/>
    <property type="match status" value="1"/>
</dbReference>
<dbReference type="GO" id="GO:0046165">
    <property type="term" value="P:alcohol biosynthetic process"/>
    <property type="evidence" value="ECO:0007669"/>
    <property type="project" value="UniProtKB-ARBA"/>
</dbReference>
<evidence type="ECO:0000256" key="2">
    <source>
        <dbReference type="ARBA" id="ARBA00022723"/>
    </source>
</evidence>
<dbReference type="PROSITE" id="PS00444">
    <property type="entry name" value="POLYPRENYL_SYNTHASE_2"/>
    <property type="match status" value="1"/>
</dbReference>
<dbReference type="PANTHER" id="PTHR12001">
    <property type="entry name" value="GERANYLGERANYL PYROPHOSPHATE SYNTHASE"/>
    <property type="match status" value="1"/>
</dbReference>
<dbReference type="GO" id="GO:0046872">
    <property type="term" value="F:metal ion binding"/>
    <property type="evidence" value="ECO:0007669"/>
    <property type="project" value="UniProtKB-KW"/>
</dbReference>
<keyword evidence="3" id="KW-0460">Magnesium</keyword>
<organism evidence="6 7">
    <name type="scientific">Triangularia verruculosa</name>
    <dbReference type="NCBI Taxonomy" id="2587418"/>
    <lineage>
        <taxon>Eukaryota</taxon>
        <taxon>Fungi</taxon>
        <taxon>Dikarya</taxon>
        <taxon>Ascomycota</taxon>
        <taxon>Pezizomycotina</taxon>
        <taxon>Sordariomycetes</taxon>
        <taxon>Sordariomycetidae</taxon>
        <taxon>Sordariales</taxon>
        <taxon>Podosporaceae</taxon>
        <taxon>Triangularia</taxon>
    </lineage>
</organism>
<gene>
    <name evidence="6" type="ORF">QBC40DRAFT_198073</name>
</gene>
<sequence>MSSPTSSAAHDPIVRRPTTVPSKFRLLEPSRTRMLLFKGPLRKQQAVMDSSSPLHPSSFKNPAAAPHPQAPTQSPFLQSPAAIPPRTTSSNFSASPTVPPSTIPNPKSIPESNWPSGSAANTSQTAPGHTRHRSRKASVTSSNSFPSHGMAQQQPPPDPSRFATEDFFLNTKRLWTEQKDRVLTAPYDYLNEHPGKDFRSALVNAFDAFLEVPKESKEVITRVVSMLHTASLLVDDVEDNSLLRRGLPVAHTIYGIPQTINSSNYIYFVALQEVQKLKNPKVVNIFAEELLNLHRGQGMDLYWRDTLTCPTEDEYLEMVGNKTGGLFRLGIKLMQAESRSLIDCIPLVNVIGLIFQIADDYQNLWSKEYTANKGMCEDLTEGKFSFPVIHSIRSNPSNSQLLNILRQKTTNEEVKRYAVSYMQGTGSFEYTKKVVHTLIDRARRMADELDEGKGRAVLVHKILDRVVIE</sequence>
<dbReference type="GO" id="GO:0008299">
    <property type="term" value="P:isoprenoid biosynthetic process"/>
    <property type="evidence" value="ECO:0007669"/>
    <property type="project" value="InterPro"/>
</dbReference>
<keyword evidence="2" id="KW-0479">Metal-binding</keyword>
<evidence type="ECO:0000256" key="1">
    <source>
        <dbReference type="ARBA" id="ARBA00022679"/>
    </source>
</evidence>
<dbReference type="EMBL" id="MU863905">
    <property type="protein sequence ID" value="KAK4201650.1"/>
    <property type="molecule type" value="Genomic_DNA"/>
</dbReference>
<dbReference type="GO" id="GO:0004659">
    <property type="term" value="F:prenyltransferase activity"/>
    <property type="evidence" value="ECO:0007669"/>
    <property type="project" value="InterPro"/>
</dbReference>
<keyword evidence="7" id="KW-1185">Reference proteome</keyword>
<evidence type="ECO:0000313" key="7">
    <source>
        <dbReference type="Proteomes" id="UP001303160"/>
    </source>
</evidence>
<feature type="region of interest" description="Disordered" evidence="5">
    <location>
        <begin position="38"/>
        <end position="163"/>
    </location>
</feature>
<reference evidence="6" key="2">
    <citation type="submission" date="2023-05" db="EMBL/GenBank/DDBJ databases">
        <authorList>
            <consortium name="Lawrence Berkeley National Laboratory"/>
            <person name="Steindorff A."/>
            <person name="Hensen N."/>
            <person name="Bonometti L."/>
            <person name="Westerberg I."/>
            <person name="Brannstrom I.O."/>
            <person name="Guillou S."/>
            <person name="Cros-Aarteil S."/>
            <person name="Calhoun S."/>
            <person name="Haridas S."/>
            <person name="Kuo A."/>
            <person name="Mondo S."/>
            <person name="Pangilinan J."/>
            <person name="Riley R."/>
            <person name="Labutti K."/>
            <person name="Andreopoulos B."/>
            <person name="Lipzen A."/>
            <person name="Chen C."/>
            <person name="Yanf M."/>
            <person name="Daum C."/>
            <person name="Ng V."/>
            <person name="Clum A."/>
            <person name="Ohm R."/>
            <person name="Martin F."/>
            <person name="Silar P."/>
            <person name="Natvig D."/>
            <person name="Lalanne C."/>
            <person name="Gautier V."/>
            <person name="Ament-Velasquez S.L."/>
            <person name="Kruys A."/>
            <person name="Hutchinson M.I."/>
            <person name="Powell A.J."/>
            <person name="Barry K."/>
            <person name="Miller A.N."/>
            <person name="Grigoriev I.V."/>
            <person name="Debuchy R."/>
            <person name="Gladieux P."/>
            <person name="Thoren M.H."/>
            <person name="Johannesson H."/>
        </authorList>
    </citation>
    <scope>NUCLEOTIDE SEQUENCE</scope>
    <source>
        <strain evidence="6">CBS 315.58</strain>
    </source>
</reference>
<dbReference type="AlphaFoldDB" id="A0AAN6XLY7"/>
<dbReference type="SUPFAM" id="SSF48576">
    <property type="entry name" value="Terpenoid synthases"/>
    <property type="match status" value="1"/>
</dbReference>